<dbReference type="PANTHER" id="PTHR33169">
    <property type="entry name" value="PADR-FAMILY TRANSCRIPTIONAL REGULATOR"/>
    <property type="match status" value="1"/>
</dbReference>
<proteinExistence type="predicted"/>
<dbReference type="Proteomes" id="UP000295188">
    <property type="component" value="Unassembled WGS sequence"/>
</dbReference>
<keyword evidence="3" id="KW-1185">Reference proteome</keyword>
<dbReference type="InterPro" id="IPR036390">
    <property type="entry name" value="WH_DNA-bd_sf"/>
</dbReference>
<dbReference type="OrthoDB" id="9808017at2"/>
<dbReference type="SUPFAM" id="SSF46785">
    <property type="entry name" value="Winged helix' DNA-binding domain"/>
    <property type="match status" value="1"/>
</dbReference>
<comment type="caution">
    <text evidence="2">The sequence shown here is derived from an EMBL/GenBank/DDBJ whole genome shotgun (WGS) entry which is preliminary data.</text>
</comment>
<accession>A0A4R3K768</accession>
<dbReference type="PANTHER" id="PTHR33169:SF14">
    <property type="entry name" value="TRANSCRIPTIONAL REGULATOR RV3488"/>
    <property type="match status" value="1"/>
</dbReference>
<evidence type="ECO:0000259" key="1">
    <source>
        <dbReference type="Pfam" id="PF03551"/>
    </source>
</evidence>
<name>A0A4R3K768_9FIRM</name>
<sequence>MNIGKVQQHRHLPAFILLELAHGNAHGGAIYNALINNIPDFQCDTAAIYRTLNQLNKDGAVTFSWDTSHAGPARKIYSITPIGYEQLTLWKSDIEQRIKKLQFFLHTYETTFEDKRAKKR</sequence>
<protein>
    <submittedName>
        <fullName evidence="2">Poly-beta-hydroxybutyrate-responsive repressor</fullName>
    </submittedName>
</protein>
<feature type="domain" description="Transcription regulator PadR N-terminal" evidence="1">
    <location>
        <begin position="17"/>
        <end position="87"/>
    </location>
</feature>
<dbReference type="AlphaFoldDB" id="A0A4R3K768"/>
<dbReference type="Gene3D" id="1.10.10.10">
    <property type="entry name" value="Winged helix-like DNA-binding domain superfamily/Winged helix DNA-binding domain"/>
    <property type="match status" value="1"/>
</dbReference>
<evidence type="ECO:0000313" key="2">
    <source>
        <dbReference type="EMBL" id="TCS78689.1"/>
    </source>
</evidence>
<dbReference type="InterPro" id="IPR005149">
    <property type="entry name" value="Tscrpt_reg_PadR_N"/>
</dbReference>
<dbReference type="Pfam" id="PF03551">
    <property type="entry name" value="PadR"/>
    <property type="match status" value="1"/>
</dbReference>
<dbReference type="RefSeq" id="WP_132549642.1">
    <property type="nucleotide sequence ID" value="NZ_SMAA01000009.1"/>
</dbReference>
<organism evidence="2 3">
    <name type="scientific">Pectinatus cerevisiiphilus</name>
    <dbReference type="NCBI Taxonomy" id="86956"/>
    <lineage>
        <taxon>Bacteria</taxon>
        <taxon>Bacillati</taxon>
        <taxon>Bacillota</taxon>
        <taxon>Negativicutes</taxon>
        <taxon>Selenomonadales</taxon>
        <taxon>Selenomonadaceae</taxon>
        <taxon>Pectinatus</taxon>
    </lineage>
</organism>
<evidence type="ECO:0000313" key="3">
    <source>
        <dbReference type="Proteomes" id="UP000295188"/>
    </source>
</evidence>
<gene>
    <name evidence="2" type="ORF">EDC37_10942</name>
</gene>
<dbReference type="EMBL" id="SMAA01000009">
    <property type="protein sequence ID" value="TCS78689.1"/>
    <property type="molecule type" value="Genomic_DNA"/>
</dbReference>
<dbReference type="InterPro" id="IPR036388">
    <property type="entry name" value="WH-like_DNA-bd_sf"/>
</dbReference>
<reference evidence="2 3" key="1">
    <citation type="submission" date="2019-03" db="EMBL/GenBank/DDBJ databases">
        <title>Genomic Encyclopedia of Type Strains, Phase IV (KMG-IV): sequencing the most valuable type-strain genomes for metagenomic binning, comparative biology and taxonomic classification.</title>
        <authorList>
            <person name="Goeker M."/>
        </authorList>
    </citation>
    <scope>NUCLEOTIDE SEQUENCE [LARGE SCALE GENOMIC DNA]</scope>
    <source>
        <strain evidence="2 3">DSM 20467</strain>
    </source>
</reference>
<dbReference type="InterPro" id="IPR052509">
    <property type="entry name" value="Metal_resp_DNA-bind_regulator"/>
</dbReference>